<protein>
    <submittedName>
        <fullName evidence="1">Uncharacterized protein</fullName>
    </submittedName>
</protein>
<keyword evidence="2" id="KW-1185">Reference proteome</keyword>
<gene>
    <name evidence="1" type="ORF">PENTCL1PPCAC_19638</name>
</gene>
<dbReference type="AlphaFoldDB" id="A0AAV5TTB4"/>
<reference evidence="1" key="1">
    <citation type="submission" date="2023-10" db="EMBL/GenBank/DDBJ databases">
        <title>Genome assembly of Pristionchus species.</title>
        <authorList>
            <person name="Yoshida K."/>
            <person name="Sommer R.J."/>
        </authorList>
    </citation>
    <scope>NUCLEOTIDE SEQUENCE</scope>
    <source>
        <strain evidence="1">RS0144</strain>
    </source>
</reference>
<evidence type="ECO:0000313" key="2">
    <source>
        <dbReference type="Proteomes" id="UP001432027"/>
    </source>
</evidence>
<accession>A0AAV5TTB4</accession>
<proteinExistence type="predicted"/>
<evidence type="ECO:0000313" key="1">
    <source>
        <dbReference type="EMBL" id="GMS97463.1"/>
    </source>
</evidence>
<comment type="caution">
    <text evidence="1">The sequence shown here is derived from an EMBL/GenBank/DDBJ whole genome shotgun (WGS) entry which is preliminary data.</text>
</comment>
<sequence length="135" mass="15931">INQSIYQLTGSSQFHREVYNLIKDFDIGTLSLYFKVSKYLKIILFSSQNKDMKREMMEEESFVLDSVRLCKVVYMSLDNVAPKTIHEVYKMIVGGSTKLRQLRDHYMEKEKCIAFLQLIGISYRYGKFFSNRAIE</sequence>
<dbReference type="Proteomes" id="UP001432027">
    <property type="component" value="Unassembled WGS sequence"/>
</dbReference>
<name>A0AAV5TTB4_9BILA</name>
<feature type="non-terminal residue" evidence="1">
    <location>
        <position position="135"/>
    </location>
</feature>
<organism evidence="1 2">
    <name type="scientific">Pristionchus entomophagus</name>
    <dbReference type="NCBI Taxonomy" id="358040"/>
    <lineage>
        <taxon>Eukaryota</taxon>
        <taxon>Metazoa</taxon>
        <taxon>Ecdysozoa</taxon>
        <taxon>Nematoda</taxon>
        <taxon>Chromadorea</taxon>
        <taxon>Rhabditida</taxon>
        <taxon>Rhabditina</taxon>
        <taxon>Diplogasteromorpha</taxon>
        <taxon>Diplogasteroidea</taxon>
        <taxon>Neodiplogasteridae</taxon>
        <taxon>Pristionchus</taxon>
    </lineage>
</organism>
<dbReference type="EMBL" id="BTSX01000004">
    <property type="protein sequence ID" value="GMS97463.1"/>
    <property type="molecule type" value="Genomic_DNA"/>
</dbReference>
<feature type="non-terminal residue" evidence="1">
    <location>
        <position position="1"/>
    </location>
</feature>